<dbReference type="SMART" id="SM00538">
    <property type="entry name" value="POP4"/>
    <property type="match status" value="1"/>
</dbReference>
<evidence type="ECO:0000313" key="4">
    <source>
        <dbReference type="Proteomes" id="UP000076078"/>
    </source>
</evidence>
<evidence type="ECO:0000256" key="2">
    <source>
        <dbReference type="PIRNR" id="PIRNR027081"/>
    </source>
</evidence>
<dbReference type="GO" id="GO:0001682">
    <property type="term" value="P:tRNA 5'-leader removal"/>
    <property type="evidence" value="ECO:0007669"/>
    <property type="project" value="InterPro"/>
</dbReference>
<dbReference type="PIRSF" id="PIRSF027081">
    <property type="entry name" value="RNase_P/MRP_p29_subunit"/>
    <property type="match status" value="1"/>
</dbReference>
<dbReference type="SUPFAM" id="SSF101744">
    <property type="entry name" value="Rof/RNase P subunit-like"/>
    <property type="match status" value="1"/>
</dbReference>
<dbReference type="InterPro" id="IPR002730">
    <property type="entry name" value="Rpp29/RNP1"/>
</dbReference>
<dbReference type="GO" id="GO:0030677">
    <property type="term" value="C:ribonuclease P complex"/>
    <property type="evidence" value="ECO:0007669"/>
    <property type="project" value="UniProtKB-UniRule"/>
</dbReference>
<keyword evidence="2" id="KW-0539">Nucleus</keyword>
<comment type="caution">
    <text evidence="3">The sequence shown here is derived from an EMBL/GenBank/DDBJ whole genome shotgun (WGS) entry which is preliminary data.</text>
</comment>
<comment type="subunit">
    <text evidence="2">Component of nuclear RNase P and RNase MRP.</text>
</comment>
<dbReference type="AlphaFoldDB" id="A0A151Z4S4"/>
<dbReference type="GO" id="GO:0005730">
    <property type="term" value="C:nucleolus"/>
    <property type="evidence" value="ECO:0007669"/>
    <property type="project" value="UniProtKB-SubCell"/>
</dbReference>
<keyword evidence="4" id="KW-1185">Reference proteome</keyword>
<keyword evidence="2" id="KW-0819">tRNA processing</keyword>
<proteinExistence type="inferred from homology"/>
<dbReference type="Proteomes" id="UP000076078">
    <property type="component" value="Unassembled WGS sequence"/>
</dbReference>
<dbReference type="Pfam" id="PF01868">
    <property type="entry name" value="RNase_P-MRP_p29"/>
    <property type="match status" value="1"/>
</dbReference>
<organism evidence="3 4">
    <name type="scientific">Tieghemostelium lacteum</name>
    <name type="common">Slime mold</name>
    <name type="synonym">Dictyostelium lacteum</name>
    <dbReference type="NCBI Taxonomy" id="361077"/>
    <lineage>
        <taxon>Eukaryota</taxon>
        <taxon>Amoebozoa</taxon>
        <taxon>Evosea</taxon>
        <taxon>Eumycetozoa</taxon>
        <taxon>Dictyostelia</taxon>
        <taxon>Dictyosteliales</taxon>
        <taxon>Raperosteliaceae</taxon>
        <taxon>Tieghemostelium</taxon>
    </lineage>
</organism>
<dbReference type="InterPro" id="IPR036980">
    <property type="entry name" value="RNase_P/MRP_Rpp29_sf"/>
</dbReference>
<dbReference type="PANTHER" id="PTHR13348">
    <property type="entry name" value="RIBONUCLEASE P SUBUNIT P29"/>
    <property type="match status" value="1"/>
</dbReference>
<comment type="function">
    <text evidence="2">Component of ribonuclease P, a ribonucleoprotein complex that generates mature tRNA molecules by cleaving their 5'-ends.</text>
</comment>
<name>A0A151Z4S4_TIELA</name>
<comment type="subcellular location">
    <subcellularLocation>
        <location evidence="2">Nucleus</location>
        <location evidence="2">Nucleolus</location>
    </subcellularLocation>
</comment>
<dbReference type="InterPro" id="IPR016848">
    <property type="entry name" value="RNase_P/MRP_Rpp29-subunit"/>
</dbReference>
<dbReference type="InterPro" id="IPR023534">
    <property type="entry name" value="Rof/RNase_P-like"/>
</dbReference>
<dbReference type="OrthoDB" id="18143at2759"/>
<dbReference type="EMBL" id="LODT01000046">
    <property type="protein sequence ID" value="KYQ88938.1"/>
    <property type="molecule type" value="Genomic_DNA"/>
</dbReference>
<dbReference type="GO" id="GO:0006364">
    <property type="term" value="P:rRNA processing"/>
    <property type="evidence" value="ECO:0007669"/>
    <property type="project" value="TreeGrafter"/>
</dbReference>
<dbReference type="STRING" id="361077.A0A151Z4S4"/>
<sequence length="207" mass="24478">MTDDDNKKTFQDLFDMIIPKFNNEIIEDMEKPFTLLTNNTKAKESKASKREQMRRIKLNTKKIGATKKRDINFFDIEYNNIVYDKYLPLHQLWLEYIKDLTNDLQNANCQVLASKIIKADLQGAIIQVTRSKNPTYIGQKGIIIQETESTFKIITQENKLNVILKEVCEFHLEFYNFSTTIYGKHFSFRNYERAVKKFKSRVNIELD</sequence>
<dbReference type="Gene3D" id="2.30.30.210">
    <property type="entry name" value="Ribonuclease P/MRP, subunit p29"/>
    <property type="match status" value="1"/>
</dbReference>
<evidence type="ECO:0000313" key="3">
    <source>
        <dbReference type="EMBL" id="KYQ88938.1"/>
    </source>
</evidence>
<dbReference type="InParanoid" id="A0A151Z4S4"/>
<evidence type="ECO:0000256" key="1">
    <source>
        <dbReference type="ARBA" id="ARBA00006181"/>
    </source>
</evidence>
<dbReference type="PANTHER" id="PTHR13348:SF0">
    <property type="entry name" value="RIBONUCLEASE P PROTEIN SUBUNIT P29"/>
    <property type="match status" value="1"/>
</dbReference>
<gene>
    <name evidence="3" type="ORF">DLAC_10521</name>
</gene>
<accession>A0A151Z4S4</accession>
<reference evidence="3 4" key="1">
    <citation type="submission" date="2015-12" db="EMBL/GenBank/DDBJ databases">
        <title>Dictyostelia acquired genes for synthesis and detection of signals that induce cell-type specialization by lateral gene transfer from prokaryotes.</title>
        <authorList>
            <person name="Gloeckner G."/>
            <person name="Schaap P."/>
        </authorList>
    </citation>
    <scope>NUCLEOTIDE SEQUENCE [LARGE SCALE GENOMIC DNA]</scope>
    <source>
        <strain evidence="3 4">TK</strain>
    </source>
</reference>
<dbReference type="GO" id="GO:0000172">
    <property type="term" value="C:ribonuclease MRP complex"/>
    <property type="evidence" value="ECO:0007669"/>
    <property type="project" value="InterPro"/>
</dbReference>
<protein>
    <recommendedName>
        <fullName evidence="2">Ribonuclease P protein subunit p29</fullName>
    </recommendedName>
</protein>
<comment type="similarity">
    <text evidence="1">Belongs to the eukaryotic/archaeal RNase P protein component 1 family.</text>
</comment>
<dbReference type="GO" id="GO:0033204">
    <property type="term" value="F:ribonuclease P RNA binding"/>
    <property type="evidence" value="ECO:0007669"/>
    <property type="project" value="InterPro"/>
</dbReference>
<dbReference type="OMA" id="ENCIYDQ"/>
<dbReference type="FunCoup" id="A0A151Z4S4">
    <property type="interactions" value="154"/>
</dbReference>